<organism evidence="3 4">
    <name type="scientific">Lasiosphaeria hispida</name>
    <dbReference type="NCBI Taxonomy" id="260671"/>
    <lineage>
        <taxon>Eukaryota</taxon>
        <taxon>Fungi</taxon>
        <taxon>Dikarya</taxon>
        <taxon>Ascomycota</taxon>
        <taxon>Pezizomycotina</taxon>
        <taxon>Sordariomycetes</taxon>
        <taxon>Sordariomycetidae</taxon>
        <taxon>Sordariales</taxon>
        <taxon>Lasiosphaeriaceae</taxon>
        <taxon>Lasiosphaeria</taxon>
    </lineage>
</organism>
<evidence type="ECO:0000313" key="4">
    <source>
        <dbReference type="Proteomes" id="UP001275084"/>
    </source>
</evidence>
<evidence type="ECO:0000256" key="2">
    <source>
        <dbReference type="SAM" id="Phobius"/>
    </source>
</evidence>
<reference evidence="3" key="1">
    <citation type="journal article" date="2023" name="Mol. Phylogenet. Evol.">
        <title>Genome-scale phylogeny and comparative genomics of the fungal order Sordariales.</title>
        <authorList>
            <person name="Hensen N."/>
            <person name="Bonometti L."/>
            <person name="Westerberg I."/>
            <person name="Brannstrom I.O."/>
            <person name="Guillou S."/>
            <person name="Cros-Aarteil S."/>
            <person name="Calhoun S."/>
            <person name="Haridas S."/>
            <person name="Kuo A."/>
            <person name="Mondo S."/>
            <person name="Pangilinan J."/>
            <person name="Riley R."/>
            <person name="LaButti K."/>
            <person name="Andreopoulos B."/>
            <person name="Lipzen A."/>
            <person name="Chen C."/>
            <person name="Yan M."/>
            <person name="Daum C."/>
            <person name="Ng V."/>
            <person name="Clum A."/>
            <person name="Steindorff A."/>
            <person name="Ohm R.A."/>
            <person name="Martin F."/>
            <person name="Silar P."/>
            <person name="Natvig D.O."/>
            <person name="Lalanne C."/>
            <person name="Gautier V."/>
            <person name="Ament-Velasquez S.L."/>
            <person name="Kruys A."/>
            <person name="Hutchinson M.I."/>
            <person name="Powell A.J."/>
            <person name="Barry K."/>
            <person name="Miller A.N."/>
            <person name="Grigoriev I.V."/>
            <person name="Debuchy R."/>
            <person name="Gladieux P."/>
            <person name="Hiltunen Thoren M."/>
            <person name="Johannesson H."/>
        </authorList>
    </citation>
    <scope>NUCLEOTIDE SEQUENCE</scope>
    <source>
        <strain evidence="3">CBS 955.72</strain>
    </source>
</reference>
<dbReference type="Pfam" id="PF06772">
    <property type="entry name" value="LtrA"/>
    <property type="match status" value="1"/>
</dbReference>
<dbReference type="EMBL" id="JAUIQD010000004">
    <property type="protein sequence ID" value="KAK3352187.1"/>
    <property type="molecule type" value="Genomic_DNA"/>
</dbReference>
<dbReference type="InterPro" id="IPR010640">
    <property type="entry name" value="Low_temperature_requirement_A"/>
</dbReference>
<comment type="caution">
    <text evidence="3">The sequence shown here is derived from an EMBL/GenBank/DDBJ whole genome shotgun (WGS) entry which is preliminary data.</text>
</comment>
<dbReference type="Proteomes" id="UP001275084">
    <property type="component" value="Unassembled WGS sequence"/>
</dbReference>
<reference evidence="3" key="2">
    <citation type="submission" date="2023-06" db="EMBL/GenBank/DDBJ databases">
        <authorList>
            <consortium name="Lawrence Berkeley National Laboratory"/>
            <person name="Haridas S."/>
            <person name="Hensen N."/>
            <person name="Bonometti L."/>
            <person name="Westerberg I."/>
            <person name="Brannstrom I.O."/>
            <person name="Guillou S."/>
            <person name="Cros-Aarteil S."/>
            <person name="Calhoun S."/>
            <person name="Kuo A."/>
            <person name="Mondo S."/>
            <person name="Pangilinan J."/>
            <person name="Riley R."/>
            <person name="Labutti K."/>
            <person name="Andreopoulos B."/>
            <person name="Lipzen A."/>
            <person name="Chen C."/>
            <person name="Yanf M."/>
            <person name="Daum C."/>
            <person name="Ng V."/>
            <person name="Clum A."/>
            <person name="Steindorff A."/>
            <person name="Ohm R."/>
            <person name="Martin F."/>
            <person name="Silar P."/>
            <person name="Natvig D."/>
            <person name="Lalanne C."/>
            <person name="Gautier V."/>
            <person name="Ament-Velasquez S.L."/>
            <person name="Kruys A."/>
            <person name="Hutchinson M.I."/>
            <person name="Powell A.J."/>
            <person name="Barry K."/>
            <person name="Miller A.N."/>
            <person name="Grigoriev I.V."/>
            <person name="Debuchy R."/>
            <person name="Gladieux P."/>
            <person name="Thoren M.H."/>
            <person name="Johannesson H."/>
        </authorList>
    </citation>
    <scope>NUCLEOTIDE SEQUENCE</scope>
    <source>
        <strain evidence="3">CBS 955.72</strain>
    </source>
</reference>
<keyword evidence="2" id="KW-0472">Membrane</keyword>
<name>A0AAJ0HGF3_9PEZI</name>
<protein>
    <submittedName>
        <fullName evidence="3">Uncharacterized protein</fullName>
    </submittedName>
</protein>
<feature type="region of interest" description="Disordered" evidence="1">
    <location>
        <begin position="483"/>
        <end position="510"/>
    </location>
</feature>
<dbReference type="PANTHER" id="PTHR42101">
    <property type="entry name" value="CHROMOSOME 16, WHOLE GENOME SHOTGUN SEQUENCE"/>
    <property type="match status" value="1"/>
</dbReference>
<feature type="transmembrane region" description="Helical" evidence="2">
    <location>
        <begin position="398"/>
        <end position="416"/>
    </location>
</feature>
<evidence type="ECO:0000313" key="3">
    <source>
        <dbReference type="EMBL" id="KAK3352187.1"/>
    </source>
</evidence>
<feature type="transmembrane region" description="Helical" evidence="2">
    <location>
        <begin position="362"/>
        <end position="386"/>
    </location>
</feature>
<dbReference type="AlphaFoldDB" id="A0AAJ0HGF3"/>
<proteinExistence type="predicted"/>
<feature type="transmembrane region" description="Helical" evidence="2">
    <location>
        <begin position="122"/>
        <end position="143"/>
    </location>
</feature>
<feature type="transmembrane region" description="Helical" evidence="2">
    <location>
        <begin position="149"/>
        <end position="172"/>
    </location>
</feature>
<feature type="transmembrane region" description="Helical" evidence="2">
    <location>
        <begin position="83"/>
        <end position="102"/>
    </location>
</feature>
<accession>A0AAJ0HGF3</accession>
<feature type="transmembrane region" description="Helical" evidence="2">
    <location>
        <begin position="56"/>
        <end position="77"/>
    </location>
</feature>
<keyword evidence="4" id="KW-1185">Reference proteome</keyword>
<gene>
    <name evidence="3" type="ORF">B0T25DRAFT_477455</name>
</gene>
<sequence>MVGFAVIAPTFSLADQKAQTFRTMSLILMASRLTMAAQYSSIMWHVRKFKNTNLPLALMIGLNMVAAIVYLGVAFAFQDGNSSLFSVWYIFTGIEMILTVSFSMRWKVLSFYGTHLVNRMSLLTYIFMGEGIITVLSAVTKIVLNANSWSSATIGNVTAGISTLYIIYMIYFDWRRQLNISLVKQLSWSLLHFPFHLSLKLFVLGFTQFVIWWKVFETQYSVQDQFVASLAAGEDPNFNVTTSWLINALNTTVNDVFSTYVPKYYDTYLSIEDALSDLSYIPDSFWLVTDTGIPEGFNETTLNETQLTLDLGIYDLWNAVENSLFATFNINGFSSVSGFKGEVTYEVNEKASEVNWGKFRLVFVYAYVAAGITLILMNTLFIVSRTRGWTPFNYLRKAINYAIGLGLCLVSLVSLNDEHAAAFEGTPWPLPTLCLTFFVVLILNHLPQPPPIFFKKKEVAAEAKGWDVVKEMGFRGKTSDEALVTEQKASSGETQVRHSDVETAYQGAGR</sequence>
<evidence type="ECO:0000256" key="1">
    <source>
        <dbReference type="SAM" id="MobiDB-lite"/>
    </source>
</evidence>
<dbReference type="PANTHER" id="PTHR42101:SF1">
    <property type="entry name" value="LOW TEMPERATURE REQUIREMENT A"/>
    <property type="match status" value="1"/>
</dbReference>
<feature type="transmembrane region" description="Helical" evidence="2">
    <location>
        <begin position="193"/>
        <end position="213"/>
    </location>
</feature>
<keyword evidence="2" id="KW-1133">Transmembrane helix</keyword>
<feature type="transmembrane region" description="Helical" evidence="2">
    <location>
        <begin position="24"/>
        <end position="44"/>
    </location>
</feature>
<keyword evidence="2" id="KW-0812">Transmembrane</keyword>
<feature type="transmembrane region" description="Helical" evidence="2">
    <location>
        <begin position="428"/>
        <end position="446"/>
    </location>
</feature>